<comment type="caution">
    <text evidence="4">The sequence shown here is derived from an EMBL/GenBank/DDBJ whole genome shotgun (WGS) entry which is preliminary data.</text>
</comment>
<name>A0ABU2K2Z6_9ACTN</name>
<accession>A0ABU2K2Z6</accession>
<dbReference type="PANTHER" id="PTHR13789:SF309">
    <property type="entry name" value="PUTATIVE (AFU_ORTHOLOGUE AFUA_6G14510)-RELATED"/>
    <property type="match status" value="1"/>
</dbReference>
<dbReference type="InterPro" id="IPR050493">
    <property type="entry name" value="FAD-dep_Monooxygenase_BioMet"/>
</dbReference>
<keyword evidence="2 4" id="KW-0503">Monooxygenase</keyword>
<dbReference type="Proteomes" id="UP001183222">
    <property type="component" value="Unassembled WGS sequence"/>
</dbReference>
<dbReference type="Pfam" id="PF01494">
    <property type="entry name" value="FAD_binding_3"/>
    <property type="match status" value="1"/>
</dbReference>
<dbReference type="InterPro" id="IPR036188">
    <property type="entry name" value="FAD/NAD-bd_sf"/>
</dbReference>
<dbReference type="PANTHER" id="PTHR13789">
    <property type="entry name" value="MONOOXYGENASE"/>
    <property type="match status" value="1"/>
</dbReference>
<dbReference type="PRINTS" id="PR00420">
    <property type="entry name" value="RNGMNOXGNASE"/>
</dbReference>
<evidence type="ECO:0000259" key="3">
    <source>
        <dbReference type="Pfam" id="PF01494"/>
    </source>
</evidence>
<proteinExistence type="predicted"/>
<protein>
    <submittedName>
        <fullName evidence="4">FAD-dependent monooxygenase</fullName>
    </submittedName>
</protein>
<dbReference type="Gene3D" id="3.50.50.60">
    <property type="entry name" value="FAD/NAD(P)-binding domain"/>
    <property type="match status" value="1"/>
</dbReference>
<gene>
    <name evidence="4" type="ORF">RM425_01505</name>
</gene>
<dbReference type="RefSeq" id="WP_311343413.1">
    <property type="nucleotide sequence ID" value="NZ_JAVREI010000001.1"/>
</dbReference>
<dbReference type="SUPFAM" id="SSF51905">
    <property type="entry name" value="FAD/NAD(P)-binding domain"/>
    <property type="match status" value="1"/>
</dbReference>
<keyword evidence="1" id="KW-0560">Oxidoreductase</keyword>
<dbReference type="EMBL" id="JAVREI010000001">
    <property type="protein sequence ID" value="MDT0274567.1"/>
    <property type="molecule type" value="Genomic_DNA"/>
</dbReference>
<evidence type="ECO:0000256" key="1">
    <source>
        <dbReference type="ARBA" id="ARBA00023002"/>
    </source>
</evidence>
<dbReference type="InterPro" id="IPR002938">
    <property type="entry name" value="FAD-bd"/>
</dbReference>
<keyword evidence="5" id="KW-1185">Reference proteome</keyword>
<dbReference type="GO" id="GO:0004497">
    <property type="term" value="F:monooxygenase activity"/>
    <property type="evidence" value="ECO:0007669"/>
    <property type="project" value="UniProtKB-KW"/>
</dbReference>
<evidence type="ECO:0000256" key="2">
    <source>
        <dbReference type="ARBA" id="ARBA00023033"/>
    </source>
</evidence>
<reference evidence="5" key="1">
    <citation type="submission" date="2023-07" db="EMBL/GenBank/DDBJ databases">
        <title>30 novel species of actinomycetes from the DSMZ collection.</title>
        <authorList>
            <person name="Nouioui I."/>
        </authorList>
    </citation>
    <scope>NUCLEOTIDE SEQUENCE [LARGE SCALE GENOMIC DNA]</scope>
    <source>
        <strain evidence="5">DSM 46792</strain>
    </source>
</reference>
<evidence type="ECO:0000313" key="5">
    <source>
        <dbReference type="Proteomes" id="UP001183222"/>
    </source>
</evidence>
<dbReference type="SUPFAM" id="SSF54373">
    <property type="entry name" value="FAD-linked reductases, C-terminal domain"/>
    <property type="match status" value="1"/>
</dbReference>
<evidence type="ECO:0000313" key="4">
    <source>
        <dbReference type="EMBL" id="MDT0274567.1"/>
    </source>
</evidence>
<feature type="domain" description="FAD-binding" evidence="3">
    <location>
        <begin position="2"/>
        <end position="333"/>
    </location>
</feature>
<sequence length="380" mass="39934">MVGGGIGGLAAARGLQLAGWSVRVLERAADLESLGAGLSLFPNAVRALGALGVELPAGRLPGPGGIRARNGRWLSRSDPAAYPERYGAPLVAVHRASLQRVLLEALVPGTVMTGARVAEVRAGDGGPLVVRHDTEELGADLVVLADGAASGTRGLVTGGRPRPVHAGYTAWRGVMEAGPGTAVADGATESWGRGERFGIVPLADGRIYWFATANAPEGGRSPDGEHAELLRRFSGWHAPVPDVLRATDPGAVLRHDVYELLPHPRSYVRGRVVLLGDAAHVMSPNLGQGACQALEDAATLGAVLLPAGADVDAGLAAYDRARRPRARRIARRSAQIGRIAQLDGRFSSAARDHVIRWTPDLLTRRQLDDVLQWDVPARLG</sequence>
<organism evidence="4 5">
    <name type="scientific">Blastococcus goldschmidtiae</name>
    <dbReference type="NCBI Taxonomy" id="3075546"/>
    <lineage>
        <taxon>Bacteria</taxon>
        <taxon>Bacillati</taxon>
        <taxon>Actinomycetota</taxon>
        <taxon>Actinomycetes</taxon>
        <taxon>Geodermatophilales</taxon>
        <taxon>Geodermatophilaceae</taxon>
        <taxon>Blastococcus</taxon>
    </lineage>
</organism>